<dbReference type="PANTHER" id="PTHR46825">
    <property type="entry name" value="D-ALANYL-D-ALANINE-CARBOXYPEPTIDASE/ENDOPEPTIDASE AMPH"/>
    <property type="match status" value="1"/>
</dbReference>
<dbReference type="EMBL" id="JAACFV010000200">
    <property type="protein sequence ID" value="KAF7503044.1"/>
    <property type="molecule type" value="Genomic_DNA"/>
</dbReference>
<dbReference type="AlphaFoldDB" id="A0A8H7A8R1"/>
<accession>A0A8H7A8R1</accession>
<dbReference type="SUPFAM" id="SSF56601">
    <property type="entry name" value="beta-lactamase/transpeptidase-like"/>
    <property type="match status" value="1"/>
</dbReference>
<dbReference type="InterPro" id="IPR001466">
    <property type="entry name" value="Beta-lactam-related"/>
</dbReference>
<evidence type="ECO:0000313" key="4">
    <source>
        <dbReference type="Proteomes" id="UP000606974"/>
    </source>
</evidence>
<keyword evidence="4" id="KW-1185">Reference proteome</keyword>
<reference evidence="3" key="1">
    <citation type="submission" date="2020-02" db="EMBL/GenBank/DDBJ databases">
        <authorList>
            <person name="Palmer J.M."/>
        </authorList>
    </citation>
    <scope>NUCLEOTIDE SEQUENCE</scope>
    <source>
        <strain evidence="3">EPUS1.4</strain>
        <tissue evidence="3">Thallus</tissue>
    </source>
</reference>
<dbReference type="PANTHER" id="PTHR46825:SF9">
    <property type="entry name" value="BETA-LACTAMASE-RELATED DOMAIN-CONTAINING PROTEIN"/>
    <property type="match status" value="1"/>
</dbReference>
<evidence type="ECO:0000256" key="1">
    <source>
        <dbReference type="ARBA" id="ARBA00038215"/>
    </source>
</evidence>
<dbReference type="Gene3D" id="3.40.710.10">
    <property type="entry name" value="DD-peptidase/beta-lactamase superfamily"/>
    <property type="match status" value="1"/>
</dbReference>
<dbReference type="Pfam" id="PF00144">
    <property type="entry name" value="Beta-lactamase"/>
    <property type="match status" value="1"/>
</dbReference>
<dbReference type="InterPro" id="IPR012338">
    <property type="entry name" value="Beta-lactam/transpept-like"/>
</dbReference>
<dbReference type="Proteomes" id="UP000606974">
    <property type="component" value="Unassembled WGS sequence"/>
</dbReference>
<dbReference type="InterPro" id="IPR050491">
    <property type="entry name" value="AmpC-like"/>
</dbReference>
<proteinExistence type="inferred from homology"/>
<evidence type="ECO:0000313" key="3">
    <source>
        <dbReference type="EMBL" id="KAF7503044.1"/>
    </source>
</evidence>
<dbReference type="OrthoDB" id="5946976at2759"/>
<comment type="caution">
    <text evidence="3">The sequence shown here is derived from an EMBL/GenBank/DDBJ whole genome shotgun (WGS) entry which is preliminary data.</text>
</comment>
<evidence type="ECO:0000259" key="2">
    <source>
        <dbReference type="Pfam" id="PF00144"/>
    </source>
</evidence>
<organism evidence="3 4">
    <name type="scientific">Endocarpon pusillum</name>
    <dbReference type="NCBI Taxonomy" id="364733"/>
    <lineage>
        <taxon>Eukaryota</taxon>
        <taxon>Fungi</taxon>
        <taxon>Dikarya</taxon>
        <taxon>Ascomycota</taxon>
        <taxon>Pezizomycotina</taxon>
        <taxon>Eurotiomycetes</taxon>
        <taxon>Chaetothyriomycetidae</taxon>
        <taxon>Verrucariales</taxon>
        <taxon>Verrucariaceae</taxon>
        <taxon>Endocarpon</taxon>
    </lineage>
</organism>
<sequence>MGSSIFFDAHFDAIVEQALKFYHCPGLSIAVVHKGTTYAKGYGFANIESKTPVIPETLFYTGSTTKSFTAAAYSIIASEPSKYGVVDWSTPISHITPEDFVLADEWATNHVTVKDALSHRTGYPGCDKAYGQVGTHMKETIRLLRHLPMIAEPRVEWRYQNIMYIAVSNAIERVTGMWLGDFLRQNIWTPLDMASTFFTLEHALQYVKASKGHKAQLATGYRWVAADEYGCRFLTGDTQAGHFVEEPYMDLSHVSGAGTMISSVVDYAKYLHCMLQQSEPIPPLGHRALRQAHTLINSELFPTVSDQPPIRIGQPSYTLGWFHEIYARGGGGPVEIYHHPGGLYGFRTEMVYVPKLELGIITLGNGAPTATQVGQLLVYEIVDNLLGIDRSARFDLKREHIAQEEALLKTLPLQISRKRLFGPFTGRVRPLRISMQDHAGKYSNAGYGEVTISVRSRDANYRLAELRDSAGQVADHFLRLTPSPRTWRWAADLTHVSDEWFLASLVNSYPPLEFKQNPDRYQYGDEGVLETRVRAVFKLEPQGGVRRLGIELEPDVADAEEAKQRRGKGDKRKDGVWDWDVEKGMIWFERID</sequence>
<protein>
    <recommendedName>
        <fullName evidence="2">Beta-lactamase-related domain-containing protein</fullName>
    </recommendedName>
</protein>
<name>A0A8H7A8R1_9EURO</name>
<comment type="similarity">
    <text evidence="1">Belongs to the peptidase S12 family.</text>
</comment>
<gene>
    <name evidence="3" type="ORF">GJ744_004682</name>
</gene>
<feature type="domain" description="Beta-lactamase-related" evidence="2">
    <location>
        <begin position="11"/>
        <end position="370"/>
    </location>
</feature>